<dbReference type="Proteomes" id="UP000799291">
    <property type="component" value="Unassembled WGS sequence"/>
</dbReference>
<dbReference type="PROSITE" id="PS50865">
    <property type="entry name" value="ZF_MYND_2"/>
    <property type="match status" value="1"/>
</dbReference>
<dbReference type="PANTHER" id="PTHR47332">
    <property type="entry name" value="SET DOMAIN-CONTAINING PROTEIN 5"/>
    <property type="match status" value="1"/>
</dbReference>
<evidence type="ECO:0000256" key="4">
    <source>
        <dbReference type="PROSITE-ProRule" id="PRU00134"/>
    </source>
</evidence>
<dbReference type="PANTHER" id="PTHR47332:SF2">
    <property type="entry name" value="SET-6"/>
    <property type="match status" value="1"/>
</dbReference>
<reference evidence="6" key="1">
    <citation type="journal article" date="2020" name="Stud. Mycol.">
        <title>101 Dothideomycetes genomes: a test case for predicting lifestyles and emergence of pathogens.</title>
        <authorList>
            <person name="Haridas S."/>
            <person name="Albert R."/>
            <person name="Binder M."/>
            <person name="Bloem J."/>
            <person name="Labutti K."/>
            <person name="Salamov A."/>
            <person name="Andreopoulos B."/>
            <person name="Baker S."/>
            <person name="Barry K."/>
            <person name="Bills G."/>
            <person name="Bluhm B."/>
            <person name="Cannon C."/>
            <person name="Castanera R."/>
            <person name="Culley D."/>
            <person name="Daum C."/>
            <person name="Ezra D."/>
            <person name="Gonzalez J."/>
            <person name="Henrissat B."/>
            <person name="Kuo A."/>
            <person name="Liang C."/>
            <person name="Lipzen A."/>
            <person name="Lutzoni F."/>
            <person name="Magnuson J."/>
            <person name="Mondo S."/>
            <person name="Nolan M."/>
            <person name="Ohm R."/>
            <person name="Pangilinan J."/>
            <person name="Park H.-J."/>
            <person name="Ramirez L."/>
            <person name="Alfaro M."/>
            <person name="Sun H."/>
            <person name="Tritt A."/>
            <person name="Yoshinaga Y."/>
            <person name="Zwiers L.-H."/>
            <person name="Turgeon B."/>
            <person name="Goodwin S."/>
            <person name="Spatafora J."/>
            <person name="Crous P."/>
            <person name="Grigoriev I."/>
        </authorList>
    </citation>
    <scope>NUCLEOTIDE SEQUENCE</scope>
    <source>
        <strain evidence="6">CBS 122367</strain>
    </source>
</reference>
<keyword evidence="3" id="KW-0862">Zinc</keyword>
<protein>
    <recommendedName>
        <fullName evidence="5">MYND-type domain-containing protein</fullName>
    </recommendedName>
</protein>
<evidence type="ECO:0000259" key="5">
    <source>
        <dbReference type="PROSITE" id="PS50865"/>
    </source>
</evidence>
<dbReference type="InterPro" id="IPR053185">
    <property type="entry name" value="SET_domain_protein"/>
</dbReference>
<evidence type="ECO:0000256" key="3">
    <source>
        <dbReference type="ARBA" id="ARBA00022833"/>
    </source>
</evidence>
<dbReference type="Gene3D" id="6.10.140.2220">
    <property type="match status" value="1"/>
</dbReference>
<organism evidence="6 7">
    <name type="scientific">Lentithecium fluviatile CBS 122367</name>
    <dbReference type="NCBI Taxonomy" id="1168545"/>
    <lineage>
        <taxon>Eukaryota</taxon>
        <taxon>Fungi</taxon>
        <taxon>Dikarya</taxon>
        <taxon>Ascomycota</taxon>
        <taxon>Pezizomycotina</taxon>
        <taxon>Dothideomycetes</taxon>
        <taxon>Pleosporomycetidae</taxon>
        <taxon>Pleosporales</taxon>
        <taxon>Massarineae</taxon>
        <taxon>Lentitheciaceae</taxon>
        <taxon>Lentithecium</taxon>
    </lineage>
</organism>
<evidence type="ECO:0000313" key="6">
    <source>
        <dbReference type="EMBL" id="KAF2682896.1"/>
    </source>
</evidence>
<gene>
    <name evidence="6" type="ORF">K458DRAFT_443613</name>
</gene>
<keyword evidence="1" id="KW-0479">Metal-binding</keyword>
<dbReference type="GO" id="GO:0008270">
    <property type="term" value="F:zinc ion binding"/>
    <property type="evidence" value="ECO:0007669"/>
    <property type="project" value="UniProtKB-KW"/>
</dbReference>
<dbReference type="InterPro" id="IPR002893">
    <property type="entry name" value="Znf_MYND"/>
</dbReference>
<dbReference type="AlphaFoldDB" id="A0A6G1IXB3"/>
<name>A0A6G1IXB3_9PLEO</name>
<evidence type="ECO:0000313" key="7">
    <source>
        <dbReference type="Proteomes" id="UP000799291"/>
    </source>
</evidence>
<accession>A0A6G1IXB3</accession>
<proteinExistence type="predicted"/>
<sequence length="502" mass="56734">MDRTRSDSMYALQDVPGKDSFLQSTQSLTLIPHTIGHSKGLVATKDIHRGTRIHSEEPIITVPSSITEAKQQRIHIYQQASSLSEDQKRAFLSMHNIYPYKNAVERYLGIYQTNGLPIERDDEDGSGIFLEAYIRVHNNRKARQDKLRAKFGIPCSCGLCSLPADQSRESDQRLDRITELDGIIDQGGAMGFLSSPLRILGYVEQQIRLYNEHTPGDVGLTRAYLEAAQIFIANGDLARGRIFTERAVSGWRTSYGGSTEVIQFNKLVEDPSAHSRYGYSMKWKTSVDEVPRDLEPDDFGNWLWKRKKATTPGQLADLRSRATFPGFGDLPHERATLIRTTLKTEIWPRADHDDANDKTVPLFFYTDGRSSESAPSQIIKGYTVAILEPGIRHEDPEMMKIFPVSLDKLQKLSDQVQKFSTELDGLRTCHGCGKKEAFLKRFAKSSCFWYCGRACQEAGWKEKGHETECKILKDSDFRGIFHLKWNTFDGHVQFPLGVGASS</sequence>
<keyword evidence="2 4" id="KW-0863">Zinc-finger</keyword>
<evidence type="ECO:0000256" key="2">
    <source>
        <dbReference type="ARBA" id="ARBA00022771"/>
    </source>
</evidence>
<evidence type="ECO:0000256" key="1">
    <source>
        <dbReference type="ARBA" id="ARBA00022723"/>
    </source>
</evidence>
<keyword evidence="7" id="KW-1185">Reference proteome</keyword>
<dbReference type="EMBL" id="MU005585">
    <property type="protein sequence ID" value="KAF2682896.1"/>
    <property type="molecule type" value="Genomic_DNA"/>
</dbReference>
<dbReference type="OrthoDB" id="265717at2759"/>
<dbReference type="SUPFAM" id="SSF144232">
    <property type="entry name" value="HIT/MYND zinc finger-like"/>
    <property type="match status" value="1"/>
</dbReference>
<feature type="domain" description="MYND-type" evidence="5">
    <location>
        <begin position="429"/>
        <end position="469"/>
    </location>
</feature>